<reference evidence="4" key="2">
    <citation type="journal article" date="2018" name="Environ. Microbiol.">
        <title>Bloom of a denitrifying methanotroph, 'Candidatus Methylomirabilis limnetica', in a deep stratified lake.</title>
        <authorList>
            <person name="Graf J.S."/>
            <person name="Mayr M.J."/>
            <person name="Marchant H.K."/>
            <person name="Tienken D."/>
            <person name="Hach P.F."/>
            <person name="Brand A."/>
            <person name="Schubert C.J."/>
            <person name="Kuypers M.M."/>
            <person name="Milucka J."/>
        </authorList>
    </citation>
    <scope>NUCLEOTIDE SEQUENCE [LARGE SCALE GENOMIC DNA]</scope>
    <source>
        <strain evidence="4">Zug</strain>
    </source>
</reference>
<dbReference type="Gene3D" id="1.20.120.330">
    <property type="entry name" value="Nucleotidyltransferases domain 2"/>
    <property type="match status" value="1"/>
</dbReference>
<dbReference type="Proteomes" id="UP000241436">
    <property type="component" value="Unassembled WGS sequence"/>
</dbReference>
<keyword evidence="4" id="KW-1185">Reference proteome</keyword>
<comment type="similarity">
    <text evidence="1">Belongs to the UPF0332 family.</text>
</comment>
<evidence type="ECO:0000313" key="3">
    <source>
        <dbReference type="EMBL" id="PTL35201.1"/>
    </source>
</evidence>
<proteinExistence type="inferred from homology"/>
<dbReference type="InterPro" id="IPR052226">
    <property type="entry name" value="UPF0332_toxin"/>
</dbReference>
<name>A0A2T4TVR9_9BACT</name>
<sequence>MRFWNPDRAYYAMFYGAQALLLTRDIRRSKHSGVIAAFNQQFIHSGEISPHHFLRLRDAFEDRAEGDYTLMVISEEQARSGIAAAREFLDEITRRLTA</sequence>
<dbReference type="InterPro" id="IPR007842">
    <property type="entry name" value="HEPN_dom"/>
</dbReference>
<evidence type="ECO:0000259" key="2">
    <source>
        <dbReference type="Pfam" id="PF05168"/>
    </source>
</evidence>
<gene>
    <name evidence="3" type="ORF">CLG94_10880</name>
</gene>
<dbReference type="PANTHER" id="PTHR36565">
    <property type="entry name" value="UPF0332 PROTEIN TM_1000"/>
    <property type="match status" value="1"/>
</dbReference>
<protein>
    <recommendedName>
        <fullName evidence="2">HEPN domain-containing protein</fullName>
    </recommendedName>
</protein>
<dbReference type="AlphaFoldDB" id="A0A2T4TVR9"/>
<dbReference type="Pfam" id="PF05168">
    <property type="entry name" value="HEPN"/>
    <property type="match status" value="1"/>
</dbReference>
<dbReference type="OrthoDB" id="5767335at2"/>
<feature type="domain" description="HEPN" evidence="2">
    <location>
        <begin position="8"/>
        <end position="92"/>
    </location>
</feature>
<comment type="caution">
    <text evidence="3">The sequence shown here is derived from an EMBL/GenBank/DDBJ whole genome shotgun (WGS) entry which is preliminary data.</text>
</comment>
<dbReference type="PANTHER" id="PTHR36565:SF1">
    <property type="entry name" value="UPF0332 PROTEIN TM_1000"/>
    <property type="match status" value="1"/>
</dbReference>
<evidence type="ECO:0000256" key="1">
    <source>
        <dbReference type="ARBA" id="ARBA00038248"/>
    </source>
</evidence>
<dbReference type="EMBL" id="NVQC01000028">
    <property type="protein sequence ID" value="PTL35201.1"/>
    <property type="molecule type" value="Genomic_DNA"/>
</dbReference>
<reference evidence="3 4" key="1">
    <citation type="submission" date="2017-09" db="EMBL/GenBank/DDBJ databases">
        <title>Bloom of a denitrifying methanotroph, Candidatus Methylomirabilis limnetica, in a deep stratified lake.</title>
        <authorList>
            <person name="Graf J.S."/>
            <person name="Marchant H.K."/>
            <person name="Tienken D."/>
            <person name="Hach P.F."/>
            <person name="Brand A."/>
            <person name="Schubert C.J."/>
            <person name="Kuypers M.M."/>
            <person name="Milucka J."/>
        </authorList>
    </citation>
    <scope>NUCLEOTIDE SEQUENCE [LARGE SCALE GENOMIC DNA]</scope>
    <source>
        <strain evidence="3 4">Zug</strain>
    </source>
</reference>
<organism evidence="3 4">
    <name type="scientific">Candidatus Methylomirabilis limnetica</name>
    <dbReference type="NCBI Taxonomy" id="2033718"/>
    <lineage>
        <taxon>Bacteria</taxon>
        <taxon>Candidatus Methylomirabilota</taxon>
        <taxon>Candidatus Methylomirabilia</taxon>
        <taxon>Candidatus Methylomirabilales</taxon>
        <taxon>Candidatus Methylomirabilaceae</taxon>
        <taxon>Candidatus Methylomirabilis</taxon>
    </lineage>
</organism>
<accession>A0A2T4TVR9</accession>
<evidence type="ECO:0000313" key="4">
    <source>
        <dbReference type="Proteomes" id="UP000241436"/>
    </source>
</evidence>
<dbReference type="RefSeq" id="WP_107563476.1">
    <property type="nucleotide sequence ID" value="NZ_NVQC01000028.1"/>
</dbReference>